<dbReference type="PROSITE" id="PS00022">
    <property type="entry name" value="EGF_1"/>
    <property type="match status" value="1"/>
</dbReference>
<dbReference type="CDD" id="cd00064">
    <property type="entry name" value="FU"/>
    <property type="match status" value="1"/>
</dbReference>
<evidence type="ECO:0000313" key="7">
    <source>
        <dbReference type="Proteomes" id="UP001142055"/>
    </source>
</evidence>
<keyword evidence="4" id="KW-0812">Transmembrane</keyword>
<evidence type="ECO:0000256" key="1">
    <source>
        <dbReference type="ARBA" id="ARBA00005897"/>
    </source>
</evidence>
<keyword evidence="2" id="KW-0245">EGF-like domain</keyword>
<dbReference type="Pfam" id="PF00053">
    <property type="entry name" value="EGF_laminin"/>
    <property type="match status" value="1"/>
</dbReference>
<reference evidence="6" key="1">
    <citation type="submission" date="2022-12" db="EMBL/GenBank/DDBJ databases">
        <title>Genome assemblies of Blomia tropicalis.</title>
        <authorList>
            <person name="Cui Y."/>
        </authorList>
    </citation>
    <scope>NUCLEOTIDE SEQUENCE</scope>
    <source>
        <tissue evidence="6">Adult mites</tissue>
    </source>
</reference>
<dbReference type="InterPro" id="IPR001881">
    <property type="entry name" value="EGF-like_Ca-bd_dom"/>
</dbReference>
<dbReference type="EMBL" id="JAPWDV010000001">
    <property type="protein sequence ID" value="KAJ6221515.1"/>
    <property type="molecule type" value="Genomic_DNA"/>
</dbReference>
<keyword evidence="4" id="KW-0472">Membrane</keyword>
<dbReference type="SMART" id="SM00261">
    <property type="entry name" value="FU"/>
    <property type="match status" value="2"/>
</dbReference>
<evidence type="ECO:0000256" key="4">
    <source>
        <dbReference type="SAM" id="Phobius"/>
    </source>
</evidence>
<dbReference type="InterPro" id="IPR009030">
    <property type="entry name" value="Growth_fac_rcpt_cys_sf"/>
</dbReference>
<keyword evidence="4" id="KW-1133">Transmembrane helix</keyword>
<sequence>MTSRGKHEGGDAHWEEKKLNNYGNSEIRLIEIQENLCQELPNGKDQCHSFAEEYETELEEWFFKHLKKEREEKKDEGSSLFEYLCNGKLEVCCPEGHFGSKCLPCPGFPDNVCNGRGFCAGNGTRDGVGTCNCFDGFDGDFCDRCAKNYYQINSTNDNGDSTKLPEQCLRCDRSCSGSCHSGGPKGCHVCRNGYNWDHEYGCIDVNECEQLETNPCKENMYCSNTIGSYKCYQCHKSCKGCVAAGDHSCLECSDQYRMEGGICLPKNMPWYQRWTRYIVYLGLLISNVIIARTNHTIGWIFGLLTSFYIIFYELEFMSKGAFSSYITKKINKMVYNL</sequence>
<keyword evidence="3" id="KW-1015">Disulfide bond</keyword>
<organism evidence="6 7">
    <name type="scientific">Blomia tropicalis</name>
    <name type="common">Mite</name>
    <dbReference type="NCBI Taxonomy" id="40697"/>
    <lineage>
        <taxon>Eukaryota</taxon>
        <taxon>Metazoa</taxon>
        <taxon>Ecdysozoa</taxon>
        <taxon>Arthropoda</taxon>
        <taxon>Chelicerata</taxon>
        <taxon>Arachnida</taxon>
        <taxon>Acari</taxon>
        <taxon>Acariformes</taxon>
        <taxon>Sarcoptiformes</taxon>
        <taxon>Astigmata</taxon>
        <taxon>Glycyphagoidea</taxon>
        <taxon>Echimyopodidae</taxon>
        <taxon>Blomia</taxon>
    </lineage>
</organism>
<accession>A0A9Q0RPE7</accession>
<dbReference type="InterPro" id="IPR006212">
    <property type="entry name" value="Furin_repeat"/>
</dbReference>
<dbReference type="InterPro" id="IPR002049">
    <property type="entry name" value="LE_dom"/>
</dbReference>
<protein>
    <recommendedName>
        <fullName evidence="5">EGF-like domain-containing protein</fullName>
    </recommendedName>
</protein>
<dbReference type="GO" id="GO:0005509">
    <property type="term" value="F:calcium ion binding"/>
    <property type="evidence" value="ECO:0007669"/>
    <property type="project" value="InterPro"/>
</dbReference>
<dbReference type="SUPFAM" id="SSF57184">
    <property type="entry name" value="Growth factor receptor domain"/>
    <property type="match status" value="1"/>
</dbReference>
<evidence type="ECO:0000256" key="3">
    <source>
        <dbReference type="ARBA" id="ARBA00023157"/>
    </source>
</evidence>
<gene>
    <name evidence="6" type="ORF">RDWZM_000060</name>
</gene>
<dbReference type="OMA" id="HCRANQY"/>
<dbReference type="CDD" id="cd00054">
    <property type="entry name" value="EGF_CA"/>
    <property type="match status" value="1"/>
</dbReference>
<dbReference type="Proteomes" id="UP001142055">
    <property type="component" value="Chromosome 1"/>
</dbReference>
<feature type="domain" description="EGF-like" evidence="5">
    <location>
        <begin position="131"/>
        <end position="142"/>
    </location>
</feature>
<evidence type="ECO:0000313" key="6">
    <source>
        <dbReference type="EMBL" id="KAJ6221515.1"/>
    </source>
</evidence>
<evidence type="ECO:0000256" key="2">
    <source>
        <dbReference type="ARBA" id="ARBA00022536"/>
    </source>
</evidence>
<evidence type="ECO:0000259" key="5">
    <source>
        <dbReference type="PROSITE" id="PS00022"/>
    </source>
</evidence>
<dbReference type="SMART" id="SM00179">
    <property type="entry name" value="EGF_CA"/>
    <property type="match status" value="1"/>
</dbReference>
<comment type="caution">
    <text evidence="6">The sequence shown here is derived from an EMBL/GenBank/DDBJ whole genome shotgun (WGS) entry which is preliminary data.</text>
</comment>
<feature type="transmembrane region" description="Helical" evidence="4">
    <location>
        <begin position="274"/>
        <end position="291"/>
    </location>
</feature>
<name>A0A9Q0RPE7_BLOTA</name>
<feature type="transmembrane region" description="Helical" evidence="4">
    <location>
        <begin position="297"/>
        <end position="314"/>
    </location>
</feature>
<keyword evidence="7" id="KW-1185">Reference proteome</keyword>
<dbReference type="AlphaFoldDB" id="A0A9Q0RPE7"/>
<dbReference type="InterPro" id="IPR018097">
    <property type="entry name" value="EGF_Ca-bd_CS"/>
</dbReference>
<proteinExistence type="inferred from homology"/>
<dbReference type="PROSITE" id="PS01187">
    <property type="entry name" value="EGF_CA"/>
    <property type="match status" value="1"/>
</dbReference>
<dbReference type="InterPro" id="IPR000742">
    <property type="entry name" value="EGF"/>
</dbReference>
<comment type="similarity">
    <text evidence="1">Belongs to the CRELD family.</text>
</comment>